<dbReference type="Pfam" id="PF24547">
    <property type="entry name" value="DUF7601"/>
    <property type="match status" value="1"/>
</dbReference>
<dbReference type="InterPro" id="IPR022464">
    <property type="entry name" value="Strep_pil_isopept_link"/>
</dbReference>
<evidence type="ECO:0000259" key="3">
    <source>
        <dbReference type="Pfam" id="PF24547"/>
    </source>
</evidence>
<feature type="domain" description="Streptococcal pilin isopeptide linkage" evidence="2">
    <location>
        <begin position="2"/>
        <end position="58"/>
    </location>
</feature>
<sequence length="228" mass="25780">MPGKTFYIKEVIPDTNKDNELEYDTHEERVQVFISDDGSDNLQCNVQTDSDGITFVNTSKVNYNGKLTVKKIVKDALEENNSFNFYVYLTSDSADLDKKTFNYILDGKSGTFTLNKAGTTDGKFRYRSQQAFKLSNNSVLEMSKLPIGAHYEVTEDDYKSEGYITTKTDNYQGDVSLEGTEVTFTNTRNQIIPTSADTMTHMSFWLIASASAIVLVWILKRKLKASKK</sequence>
<dbReference type="EMBL" id="FNYK01000020">
    <property type="protein sequence ID" value="SEI73351.1"/>
    <property type="molecule type" value="Genomic_DNA"/>
</dbReference>
<dbReference type="InterPro" id="IPR038174">
    <property type="entry name" value="Strep_pil_link_sf"/>
</dbReference>
<evidence type="ECO:0000259" key="2">
    <source>
        <dbReference type="Pfam" id="PF12892"/>
    </source>
</evidence>
<name>A0A1H6SZX4_9FIRM</name>
<dbReference type="Gene3D" id="2.60.40.3050">
    <property type="match status" value="1"/>
</dbReference>
<keyword evidence="1" id="KW-0472">Membrane</keyword>
<feature type="transmembrane region" description="Helical" evidence="1">
    <location>
        <begin position="202"/>
        <end position="219"/>
    </location>
</feature>
<protein>
    <submittedName>
        <fullName evidence="4">T surface-antigen of pili</fullName>
    </submittedName>
</protein>
<organism evidence="4 5">
    <name type="scientific">Sharpea azabuensis</name>
    <dbReference type="NCBI Taxonomy" id="322505"/>
    <lineage>
        <taxon>Bacteria</taxon>
        <taxon>Bacillati</taxon>
        <taxon>Bacillota</taxon>
        <taxon>Erysipelotrichia</taxon>
        <taxon>Erysipelotrichales</taxon>
        <taxon>Coprobacillaceae</taxon>
        <taxon>Sharpea</taxon>
    </lineage>
</organism>
<dbReference type="InterPro" id="IPR055382">
    <property type="entry name" value="DUF7601"/>
</dbReference>
<feature type="domain" description="DUF7601" evidence="3">
    <location>
        <begin position="65"/>
        <end position="188"/>
    </location>
</feature>
<evidence type="ECO:0000313" key="5">
    <source>
        <dbReference type="Proteomes" id="UP000183028"/>
    </source>
</evidence>
<evidence type="ECO:0000256" key="1">
    <source>
        <dbReference type="SAM" id="Phobius"/>
    </source>
</evidence>
<accession>A0A1H6SZX4</accession>
<dbReference type="Pfam" id="PF12892">
    <property type="entry name" value="FctA"/>
    <property type="match status" value="1"/>
</dbReference>
<gene>
    <name evidence="4" type="ORF">SAMN04487834_10206</name>
</gene>
<proteinExistence type="predicted"/>
<dbReference type="Gene3D" id="2.60.40.1140">
    <property type="entry name" value="Collagen-binding surface protein Cna, B-type domain"/>
    <property type="match status" value="1"/>
</dbReference>
<keyword evidence="1" id="KW-0812">Transmembrane</keyword>
<dbReference type="AlphaFoldDB" id="A0A1H6SZX4"/>
<keyword evidence="5" id="KW-1185">Reference proteome</keyword>
<reference evidence="5" key="1">
    <citation type="submission" date="2016-10" db="EMBL/GenBank/DDBJ databases">
        <authorList>
            <person name="Varghese N."/>
        </authorList>
    </citation>
    <scope>NUCLEOTIDE SEQUENCE [LARGE SCALE GENOMIC DNA]</scope>
    <source>
        <strain evidence="5">DSM 20406</strain>
    </source>
</reference>
<evidence type="ECO:0000313" key="4">
    <source>
        <dbReference type="EMBL" id="SEI73351.1"/>
    </source>
</evidence>
<dbReference type="Proteomes" id="UP000183028">
    <property type="component" value="Unassembled WGS sequence"/>
</dbReference>
<keyword evidence="1" id="KW-1133">Transmembrane helix</keyword>